<dbReference type="FunFam" id="3.30.70.1430:FF:000001">
    <property type="entry name" value="Efflux pump membrane transporter"/>
    <property type="match status" value="1"/>
</dbReference>
<dbReference type="EMBL" id="FYEH01000005">
    <property type="protein sequence ID" value="SNB66608.1"/>
    <property type="molecule type" value="Genomic_DNA"/>
</dbReference>
<dbReference type="Gene3D" id="3.30.70.1430">
    <property type="entry name" value="Multidrug efflux transporter AcrB pore domain"/>
    <property type="match status" value="2"/>
</dbReference>
<dbReference type="GO" id="GO:0042910">
    <property type="term" value="F:xenobiotic transmembrane transporter activity"/>
    <property type="evidence" value="ECO:0007669"/>
    <property type="project" value="TreeGrafter"/>
</dbReference>
<evidence type="ECO:0000256" key="8">
    <source>
        <dbReference type="SAM" id="Phobius"/>
    </source>
</evidence>
<sequence length="1032" mass="110470">MSISGLFIRRPVGTILLAIGLVLVGGIAYMGLPVAPLPQVDFPTIQVQAKLPGASAETMASSVATPLERSLSNIPGVTQMTSQSSLGTTQITLQFDLAKDIDAAAQDVQTAISQASGNLPKNLPNPPTYHKVNPADATILSLALTSDTLPLTELDRYAEDFIAQQISQMQGVGLVDYHGQLRPSVRIQLDPDKVAGFGLTMDDVRSIIAAQTVDAPKGSLNGPHQATTINATDQIMSADGYNDLVVAYRNGVPIKLSDLGSVADAPEDIRQAAWIDGKRAIILDVHKQTGFNVIDTIANIKASLPMLTASLPASAQLHVVGDRTQTIQASVDDVKLTMLITIALVVMVIFLFLRNIWATVIPSLTIPLSLVGTFGVMYLLGYSLDNLSLMGLTIAVGFVVDDAIVVIENVVRNMEEGRPRLEAAIEGAREVGFTIVSMTISLIAVFIPILMMGGMIGRLFREFAVTVSAAIVVSAIVSLTVTPALCGLLLRHEHGRQQGRLYQWVEAGFDAILALYRVSLDWVLGQRALTLLVAVGVLGLTGWLYVISPKGFFPEVDTGQILGSVQAPPDISFDAMSARVQSLGDIVAKDPDVANVYYWIGPNPTVSQGRMLINLKPFAERHVTANQVMARIRKNVAKVVGIALYMQVPQDVRVGGRISAAQYQYTLQDADIAELTKWSDILLQKLSSLPQLRDVSSDAQASAKSVTLQIDRKTASRLGISAQQIDDTLYDAFGQRQVATLFTQLNQYHVVLEVDSRFQLSTASLGHLYVRSTTTNSLVPLSMLVKVEEDVAPITINHQGMFPSITLSFNLAPGIALGDAVALVDKAAIDAGKPDTVTATFQGAAQAFQDSLHTEPYLILAAVVAVYIVLGVLYESAIHPLTIISTLPSAGLGALLALQLLGQDLSIMGMIGIILLIGIVKKNAIMMIDFALAAEREQGLSSFDAIRQGCLLRFRPIMMTTMAALLGALPLALGTGAGAELRSPIGISIVGGLIVSQVLTLYTTPVIFLFFASLTRRRFMARQTTAVLTAQN</sequence>
<dbReference type="SUPFAM" id="SSF82714">
    <property type="entry name" value="Multidrug efflux transporter AcrB TolC docking domain, DN and DC subdomains"/>
    <property type="match status" value="2"/>
</dbReference>
<dbReference type="Gene3D" id="3.30.70.1320">
    <property type="entry name" value="Multidrug efflux transporter AcrB pore domain like"/>
    <property type="match status" value="1"/>
</dbReference>
<dbReference type="Gene3D" id="1.20.1640.10">
    <property type="entry name" value="Multidrug efflux transporter AcrB transmembrane domain"/>
    <property type="match status" value="2"/>
</dbReference>
<gene>
    <name evidence="10" type="ORF">SAMN07250955_105147</name>
</gene>
<feature type="transmembrane region" description="Helical" evidence="8">
    <location>
        <begin position="463"/>
        <end position="490"/>
    </location>
</feature>
<feature type="transmembrane region" description="Helical" evidence="8">
    <location>
        <begin position="857"/>
        <end position="874"/>
    </location>
</feature>
<evidence type="ECO:0000256" key="3">
    <source>
        <dbReference type="ARBA" id="ARBA00022475"/>
    </source>
</evidence>
<keyword evidence="5 8" id="KW-0812">Transmembrane</keyword>
<dbReference type="GO" id="GO:0005886">
    <property type="term" value="C:plasma membrane"/>
    <property type="evidence" value="ECO:0007669"/>
    <property type="project" value="UniProtKB-SubCell"/>
</dbReference>
<dbReference type="SUPFAM" id="SSF82693">
    <property type="entry name" value="Multidrug efflux transporter AcrB pore domain, PN1, PN2, PC1 and PC2 subdomains"/>
    <property type="match status" value="4"/>
</dbReference>
<dbReference type="Pfam" id="PF00873">
    <property type="entry name" value="ACR_tran"/>
    <property type="match status" value="1"/>
</dbReference>
<feature type="transmembrane region" description="Helical" evidence="8">
    <location>
        <begin position="431"/>
        <end position="451"/>
    </location>
</feature>
<feature type="transmembrane region" description="Helical" evidence="8">
    <location>
        <begin position="528"/>
        <end position="546"/>
    </location>
</feature>
<feature type="domain" description="SSD" evidence="9">
    <location>
        <begin position="364"/>
        <end position="488"/>
    </location>
</feature>
<evidence type="ECO:0000256" key="7">
    <source>
        <dbReference type="ARBA" id="ARBA00023136"/>
    </source>
</evidence>
<dbReference type="PROSITE" id="PS50156">
    <property type="entry name" value="SSD"/>
    <property type="match status" value="1"/>
</dbReference>
<keyword evidence="11" id="KW-1185">Reference proteome</keyword>
<evidence type="ECO:0000313" key="10">
    <source>
        <dbReference type="EMBL" id="SNB66608.1"/>
    </source>
</evidence>
<keyword evidence="7 8" id="KW-0472">Membrane</keyword>
<dbReference type="AlphaFoldDB" id="A0A212R459"/>
<keyword evidence="6 8" id="KW-1133">Transmembrane helix</keyword>
<evidence type="ECO:0000256" key="4">
    <source>
        <dbReference type="ARBA" id="ARBA00022519"/>
    </source>
</evidence>
<dbReference type="Gene3D" id="3.30.2090.10">
    <property type="entry name" value="Multidrug efflux transporter AcrB TolC docking domain, DN and DC subdomains"/>
    <property type="match status" value="2"/>
</dbReference>
<dbReference type="Gene3D" id="3.30.70.1440">
    <property type="entry name" value="Multidrug efflux transporter AcrB pore domain"/>
    <property type="match status" value="1"/>
</dbReference>
<feature type="transmembrane region" description="Helical" evidence="8">
    <location>
        <begin position="954"/>
        <end position="973"/>
    </location>
</feature>
<dbReference type="RefSeq" id="WP_088561157.1">
    <property type="nucleotide sequence ID" value="NZ_FYEH01000005.1"/>
</dbReference>
<name>A0A212R459_9PROT</name>
<feature type="transmembrane region" description="Helical" evidence="8">
    <location>
        <begin position="336"/>
        <end position="353"/>
    </location>
</feature>
<feature type="transmembrane region" description="Helical" evidence="8">
    <location>
        <begin position="985"/>
        <end position="1012"/>
    </location>
</feature>
<dbReference type="PANTHER" id="PTHR32063:SF21">
    <property type="entry name" value="MULTIDRUG RESISTANCE PROTEIN MDTB"/>
    <property type="match status" value="1"/>
</dbReference>
<keyword evidence="3" id="KW-1003">Cell membrane</keyword>
<comment type="subcellular location">
    <subcellularLocation>
        <location evidence="1">Cell inner membrane</location>
        <topology evidence="1">Multi-pass membrane protein</topology>
    </subcellularLocation>
</comment>
<keyword evidence="2" id="KW-0813">Transport</keyword>
<dbReference type="Proteomes" id="UP000197065">
    <property type="component" value="Unassembled WGS sequence"/>
</dbReference>
<evidence type="ECO:0000256" key="5">
    <source>
        <dbReference type="ARBA" id="ARBA00022692"/>
    </source>
</evidence>
<accession>A0A212R459</accession>
<evidence type="ECO:0000256" key="2">
    <source>
        <dbReference type="ARBA" id="ARBA00022448"/>
    </source>
</evidence>
<dbReference type="OrthoDB" id="9806532at2"/>
<protein>
    <submittedName>
        <fullName evidence="10">Multidrug efflux pump</fullName>
    </submittedName>
</protein>
<feature type="transmembrane region" description="Helical" evidence="8">
    <location>
        <begin position="387"/>
        <end position="411"/>
    </location>
</feature>
<dbReference type="InterPro" id="IPR001036">
    <property type="entry name" value="Acrflvin-R"/>
</dbReference>
<keyword evidence="4" id="KW-0997">Cell inner membrane</keyword>
<dbReference type="InterPro" id="IPR027463">
    <property type="entry name" value="AcrB_DN_DC_subdom"/>
</dbReference>
<evidence type="ECO:0000313" key="11">
    <source>
        <dbReference type="Proteomes" id="UP000197065"/>
    </source>
</evidence>
<evidence type="ECO:0000256" key="6">
    <source>
        <dbReference type="ARBA" id="ARBA00022989"/>
    </source>
</evidence>
<dbReference type="SUPFAM" id="SSF82866">
    <property type="entry name" value="Multidrug efflux transporter AcrB transmembrane domain"/>
    <property type="match status" value="2"/>
</dbReference>
<dbReference type="PANTHER" id="PTHR32063">
    <property type="match status" value="1"/>
</dbReference>
<reference evidence="10 11" key="1">
    <citation type="submission" date="2017-06" db="EMBL/GenBank/DDBJ databases">
        <authorList>
            <person name="Kim H.J."/>
            <person name="Triplett B.A."/>
        </authorList>
    </citation>
    <scope>NUCLEOTIDE SEQUENCE [LARGE SCALE GENOMIC DNA]</scope>
    <source>
        <strain evidence="10 11">B29T1</strain>
    </source>
</reference>
<dbReference type="PRINTS" id="PR00702">
    <property type="entry name" value="ACRIFLAVINRP"/>
</dbReference>
<dbReference type="InterPro" id="IPR000731">
    <property type="entry name" value="SSD"/>
</dbReference>
<proteinExistence type="predicted"/>
<feature type="transmembrane region" description="Helical" evidence="8">
    <location>
        <begin position="907"/>
        <end position="933"/>
    </location>
</feature>
<feature type="transmembrane region" description="Helical" evidence="8">
    <location>
        <begin position="12"/>
        <end position="32"/>
    </location>
</feature>
<dbReference type="FunFam" id="1.20.1640.10:FF:000001">
    <property type="entry name" value="Efflux pump membrane transporter"/>
    <property type="match status" value="1"/>
</dbReference>
<feature type="transmembrane region" description="Helical" evidence="8">
    <location>
        <begin position="360"/>
        <end position="381"/>
    </location>
</feature>
<organism evidence="10 11">
    <name type="scientific">Arboricoccus pini</name>
    <dbReference type="NCBI Taxonomy" id="1963835"/>
    <lineage>
        <taxon>Bacteria</taxon>
        <taxon>Pseudomonadati</taxon>
        <taxon>Pseudomonadota</taxon>
        <taxon>Alphaproteobacteria</taxon>
        <taxon>Geminicoccales</taxon>
        <taxon>Geminicoccaceae</taxon>
        <taxon>Arboricoccus</taxon>
    </lineage>
</organism>
<evidence type="ECO:0000259" key="9">
    <source>
        <dbReference type="PROSITE" id="PS50156"/>
    </source>
</evidence>
<evidence type="ECO:0000256" key="1">
    <source>
        <dbReference type="ARBA" id="ARBA00004429"/>
    </source>
</evidence>